<proteinExistence type="predicted"/>
<dbReference type="HOGENOM" id="CLU_2140890_0_0_10"/>
<organism evidence="1 2">
    <name type="scientific">Phocaeicola coprocola DSM 17136</name>
    <dbReference type="NCBI Taxonomy" id="470145"/>
    <lineage>
        <taxon>Bacteria</taxon>
        <taxon>Pseudomonadati</taxon>
        <taxon>Bacteroidota</taxon>
        <taxon>Bacteroidia</taxon>
        <taxon>Bacteroidales</taxon>
        <taxon>Bacteroidaceae</taxon>
        <taxon>Phocaeicola</taxon>
    </lineage>
</organism>
<reference evidence="1 2" key="2">
    <citation type="submission" date="2008-04" db="EMBL/GenBank/DDBJ databases">
        <authorList>
            <person name="Fulton L."/>
            <person name="Clifton S."/>
            <person name="Fulton B."/>
            <person name="Xu J."/>
            <person name="Minx P."/>
            <person name="Pepin K.H."/>
            <person name="Johnson M."/>
            <person name="Thiruvilangam P."/>
            <person name="Bhonagiri V."/>
            <person name="Nash W.E."/>
            <person name="Mardis E.R."/>
            <person name="Wilson R.K."/>
        </authorList>
    </citation>
    <scope>NUCLEOTIDE SEQUENCE [LARGE SCALE GENOMIC DNA]</scope>
    <source>
        <strain evidence="1 2">DSM 17136</strain>
    </source>
</reference>
<protein>
    <submittedName>
        <fullName evidence="1">Bacterial mobilization protein MobC</fullName>
    </submittedName>
</protein>
<evidence type="ECO:0000313" key="1">
    <source>
        <dbReference type="EMBL" id="EDV01258.1"/>
    </source>
</evidence>
<dbReference type="AlphaFoldDB" id="B3JI69"/>
<dbReference type="STRING" id="470145.BACCOP_01581"/>
<gene>
    <name evidence="1" type="ORF">BACCOP_01581</name>
</gene>
<accession>B3JI69</accession>
<dbReference type="InterPro" id="IPR053842">
    <property type="entry name" value="NikA-like"/>
</dbReference>
<dbReference type="eggNOG" id="ENOG5030XIJ">
    <property type="taxonomic scope" value="Bacteria"/>
</dbReference>
<dbReference type="Pfam" id="PF21983">
    <property type="entry name" value="NikA-like"/>
    <property type="match status" value="1"/>
</dbReference>
<comment type="caution">
    <text evidence="1">The sequence shown here is derived from an EMBL/GenBank/DDBJ whole genome shotgun (WGS) entry which is preliminary data.</text>
</comment>
<dbReference type="EMBL" id="ABIY02000078">
    <property type="protein sequence ID" value="EDV01258.1"/>
    <property type="molecule type" value="Genomic_DNA"/>
</dbReference>
<dbReference type="Proteomes" id="UP000003146">
    <property type="component" value="Unassembled WGS sequence"/>
</dbReference>
<reference evidence="1 2" key="1">
    <citation type="submission" date="2008-04" db="EMBL/GenBank/DDBJ databases">
        <title>Draft genome sequence of Bacteroides coprocola (DSM 17136).</title>
        <authorList>
            <person name="Sudarsanam P."/>
            <person name="Ley R."/>
            <person name="Guruge J."/>
            <person name="Turnbaugh P.J."/>
            <person name="Mahowald M."/>
            <person name="Liep D."/>
            <person name="Gordon J."/>
        </authorList>
    </citation>
    <scope>NUCLEOTIDE SEQUENCE [LARGE SCALE GENOMIC DNA]</scope>
    <source>
        <strain evidence="1 2">DSM 17136</strain>
    </source>
</reference>
<evidence type="ECO:0000313" key="2">
    <source>
        <dbReference type="Proteomes" id="UP000003146"/>
    </source>
</evidence>
<name>B3JI69_9BACT</name>
<sequence length="131" mass="15328">MQGMFLWVQKTLRQPSCRPMFVTLTYSVYMKENRDISIKIRLTEAEKEQLLQRSKEEGKSLSSFIRESALKGRSISKTDVQMIYELRKIGANINQLAKHINTLPSDENILYSLDRINQYLSDVETINRKLL</sequence>